<evidence type="ECO:0000256" key="4">
    <source>
        <dbReference type="ARBA" id="ARBA00022478"/>
    </source>
</evidence>
<evidence type="ECO:0000313" key="8">
    <source>
        <dbReference type="Proteomes" id="UP001562354"/>
    </source>
</evidence>
<evidence type="ECO:0000256" key="6">
    <source>
        <dbReference type="ARBA" id="ARBA00023242"/>
    </source>
</evidence>
<evidence type="ECO:0000256" key="5">
    <source>
        <dbReference type="ARBA" id="ARBA00023163"/>
    </source>
</evidence>
<dbReference type="Gene3D" id="1.20.1250.40">
    <property type="match status" value="1"/>
</dbReference>
<dbReference type="InterPro" id="IPR038846">
    <property type="entry name" value="RPC9"/>
</dbReference>
<reference evidence="7 8" key="1">
    <citation type="submission" date="2024-07" db="EMBL/GenBank/DDBJ databases">
        <title>Draft sequence of the Neodothiora populina.</title>
        <authorList>
            <person name="Drown D.D."/>
            <person name="Schuette U.S."/>
            <person name="Buechlein A.B."/>
            <person name="Rusch D.R."/>
            <person name="Winton L.W."/>
            <person name="Adams G.A."/>
        </authorList>
    </citation>
    <scope>NUCLEOTIDE SEQUENCE [LARGE SCALE GENOMIC DNA]</scope>
    <source>
        <strain evidence="7 8">CPC 39397</strain>
    </source>
</reference>
<keyword evidence="6" id="KW-0539">Nucleus</keyword>
<dbReference type="PANTHER" id="PTHR15561:SF0">
    <property type="entry name" value="DNA-DIRECTED RNA POLYMERASE III SUBUNIT RPC9"/>
    <property type="match status" value="1"/>
</dbReference>
<dbReference type="PANTHER" id="PTHR15561">
    <property type="entry name" value="CALCITONIN GENE-RELATED PEPTIDE-RECEPTOR COMPONENT PROTEIN"/>
    <property type="match status" value="1"/>
</dbReference>
<evidence type="ECO:0000256" key="1">
    <source>
        <dbReference type="ARBA" id="ARBA00004123"/>
    </source>
</evidence>
<evidence type="ECO:0000256" key="2">
    <source>
        <dbReference type="ARBA" id="ARBA00006898"/>
    </source>
</evidence>
<dbReference type="RefSeq" id="XP_069202529.1">
    <property type="nucleotide sequence ID" value="XM_069343977.1"/>
</dbReference>
<name>A0ABR3PJE6_9PEZI</name>
<comment type="caution">
    <text evidence="7">The sequence shown here is derived from an EMBL/GenBank/DDBJ whole genome shotgun (WGS) entry which is preliminary data.</text>
</comment>
<keyword evidence="4" id="KW-0240">DNA-directed RNA polymerase</keyword>
<keyword evidence="8" id="KW-1185">Reference proteome</keyword>
<dbReference type="Pfam" id="PF03874">
    <property type="entry name" value="RNA_pol_Rpb4"/>
    <property type="match status" value="1"/>
</dbReference>
<dbReference type="InterPro" id="IPR010997">
    <property type="entry name" value="HRDC-like_sf"/>
</dbReference>
<keyword evidence="5" id="KW-0804">Transcription</keyword>
<dbReference type="EMBL" id="JBFMKM010000005">
    <property type="protein sequence ID" value="KAL1306256.1"/>
    <property type="molecule type" value="Genomic_DNA"/>
</dbReference>
<evidence type="ECO:0000313" key="7">
    <source>
        <dbReference type="EMBL" id="KAL1306256.1"/>
    </source>
</evidence>
<accession>A0ABR3PJE6</accession>
<evidence type="ECO:0000256" key="3">
    <source>
        <dbReference type="ARBA" id="ARBA00016672"/>
    </source>
</evidence>
<comment type="subcellular location">
    <subcellularLocation>
        <location evidence="1">Nucleus</location>
    </subcellularLocation>
</comment>
<dbReference type="InterPro" id="IPR005574">
    <property type="entry name" value="Rpb4/RPC9"/>
</dbReference>
<dbReference type="Proteomes" id="UP001562354">
    <property type="component" value="Unassembled WGS sequence"/>
</dbReference>
<gene>
    <name evidence="7" type="ORF">AAFC00_004345</name>
</gene>
<comment type="similarity">
    <text evidence="2">Belongs to the eukaryotic RPC9 RNA polymerase subunit family.</text>
</comment>
<protein>
    <recommendedName>
        <fullName evidence="3">DNA-directed RNA polymerase III subunit RPC9</fullName>
    </recommendedName>
</protein>
<dbReference type="SUPFAM" id="SSF47819">
    <property type="entry name" value="HRDC-like"/>
    <property type="match status" value="1"/>
</dbReference>
<dbReference type="InterPro" id="IPR038324">
    <property type="entry name" value="Rpb4/RPC9_sf"/>
</dbReference>
<sequence>MQVLDAGTQVLDDFDVLKFIREKQLQHKEEDAAAKTDGRRNNRPSNYAKALKKHEEHLLHPDRPFVNNPAYDSSSLYLTKLIQTLSPHVSLTKTEYLVLANMRPYRRKQLAAMIEDVDARFTLEQQNFIRDAVVEILGIKEGAEENVDRGVVEVLGV</sequence>
<proteinExistence type="inferred from homology"/>
<dbReference type="GeneID" id="95978045"/>
<organism evidence="7 8">
    <name type="scientific">Neodothiora populina</name>
    <dbReference type="NCBI Taxonomy" id="2781224"/>
    <lineage>
        <taxon>Eukaryota</taxon>
        <taxon>Fungi</taxon>
        <taxon>Dikarya</taxon>
        <taxon>Ascomycota</taxon>
        <taxon>Pezizomycotina</taxon>
        <taxon>Dothideomycetes</taxon>
        <taxon>Dothideomycetidae</taxon>
        <taxon>Dothideales</taxon>
        <taxon>Dothioraceae</taxon>
        <taxon>Neodothiora</taxon>
    </lineage>
</organism>